<dbReference type="PRINTS" id="PR00344">
    <property type="entry name" value="BCTRLSENSOR"/>
</dbReference>
<proteinExistence type="predicted"/>
<sequence length="165" mass="17244">MPACLDVAENPAGTRVDLNALAQEEVGLRAVSDRIAAHVRVPAVPLEILGSGSRSCSQLARVLGNLLDNSQGHASSTVPVELRADGANAMLTVTDDGHGVATCDRERVFERFVRLDEARTRDDGGAGLGLAIARDVVQRQRGTLAVGEGPGGGAAFRVTLPRAFH</sequence>
<comment type="caution">
    <text evidence="9">The sequence shown here is derived from an EMBL/GenBank/DDBJ whole genome shotgun (WGS) entry which is preliminary data.</text>
</comment>
<dbReference type="EMBL" id="BMVG01000063">
    <property type="protein sequence ID" value="GHE15428.1"/>
    <property type="molecule type" value="Genomic_DNA"/>
</dbReference>
<evidence type="ECO:0000256" key="7">
    <source>
        <dbReference type="ARBA" id="ARBA00039401"/>
    </source>
</evidence>
<evidence type="ECO:0000256" key="1">
    <source>
        <dbReference type="ARBA" id="ARBA00000085"/>
    </source>
</evidence>
<dbReference type="Proteomes" id="UP000655443">
    <property type="component" value="Unassembled WGS sequence"/>
</dbReference>
<dbReference type="GO" id="GO:0016036">
    <property type="term" value="P:cellular response to phosphate starvation"/>
    <property type="evidence" value="ECO:0007669"/>
    <property type="project" value="TreeGrafter"/>
</dbReference>
<dbReference type="PROSITE" id="PS50109">
    <property type="entry name" value="HIS_KIN"/>
    <property type="match status" value="1"/>
</dbReference>
<dbReference type="GO" id="GO:0000155">
    <property type="term" value="F:phosphorelay sensor kinase activity"/>
    <property type="evidence" value="ECO:0007669"/>
    <property type="project" value="TreeGrafter"/>
</dbReference>
<dbReference type="GO" id="GO:0005886">
    <property type="term" value="C:plasma membrane"/>
    <property type="evidence" value="ECO:0007669"/>
    <property type="project" value="TreeGrafter"/>
</dbReference>
<keyword evidence="5" id="KW-0418">Kinase</keyword>
<accession>A0A918YUA8</accession>
<evidence type="ECO:0000259" key="8">
    <source>
        <dbReference type="PROSITE" id="PS50109"/>
    </source>
</evidence>
<evidence type="ECO:0000313" key="10">
    <source>
        <dbReference type="Proteomes" id="UP000655443"/>
    </source>
</evidence>
<dbReference type="Gene3D" id="3.30.565.10">
    <property type="entry name" value="Histidine kinase-like ATPase, C-terminal domain"/>
    <property type="match status" value="1"/>
</dbReference>
<comment type="catalytic activity">
    <reaction evidence="1">
        <text>ATP + protein L-histidine = ADP + protein N-phospho-L-histidine.</text>
        <dbReference type="EC" id="2.7.13.3"/>
    </reaction>
</comment>
<reference evidence="9" key="1">
    <citation type="journal article" date="2014" name="Int. J. Syst. Evol. Microbiol.">
        <title>Complete genome sequence of Corynebacterium casei LMG S-19264T (=DSM 44701T), isolated from a smear-ripened cheese.</title>
        <authorList>
            <consortium name="US DOE Joint Genome Institute (JGI-PGF)"/>
            <person name="Walter F."/>
            <person name="Albersmeier A."/>
            <person name="Kalinowski J."/>
            <person name="Ruckert C."/>
        </authorList>
    </citation>
    <scope>NUCLEOTIDE SEQUENCE</scope>
    <source>
        <strain evidence="9">JCM 4714</strain>
    </source>
</reference>
<dbReference type="Pfam" id="PF02518">
    <property type="entry name" value="HATPase_c"/>
    <property type="match status" value="1"/>
</dbReference>
<dbReference type="SMART" id="SM00387">
    <property type="entry name" value="HATPase_c"/>
    <property type="match status" value="1"/>
</dbReference>
<evidence type="ECO:0000256" key="4">
    <source>
        <dbReference type="ARBA" id="ARBA00022679"/>
    </source>
</evidence>
<dbReference type="SUPFAM" id="SSF55874">
    <property type="entry name" value="ATPase domain of HSP90 chaperone/DNA topoisomerase II/histidine kinase"/>
    <property type="match status" value="1"/>
</dbReference>
<keyword evidence="4" id="KW-0808">Transferase</keyword>
<dbReference type="PANTHER" id="PTHR45453:SF1">
    <property type="entry name" value="PHOSPHATE REGULON SENSOR PROTEIN PHOR"/>
    <property type="match status" value="1"/>
</dbReference>
<organism evidence="9 10">
    <name type="scientific">Streptomyces alanosinicus</name>
    <dbReference type="NCBI Taxonomy" id="68171"/>
    <lineage>
        <taxon>Bacteria</taxon>
        <taxon>Bacillati</taxon>
        <taxon>Actinomycetota</taxon>
        <taxon>Actinomycetes</taxon>
        <taxon>Kitasatosporales</taxon>
        <taxon>Streptomycetaceae</taxon>
        <taxon>Streptomyces</taxon>
    </lineage>
</organism>
<dbReference type="InterPro" id="IPR050351">
    <property type="entry name" value="BphY/WalK/GraS-like"/>
</dbReference>
<keyword evidence="6" id="KW-0902">Two-component regulatory system</keyword>
<evidence type="ECO:0000256" key="5">
    <source>
        <dbReference type="ARBA" id="ARBA00022777"/>
    </source>
</evidence>
<evidence type="ECO:0000256" key="3">
    <source>
        <dbReference type="ARBA" id="ARBA00022553"/>
    </source>
</evidence>
<dbReference type="InterPro" id="IPR005467">
    <property type="entry name" value="His_kinase_dom"/>
</dbReference>
<feature type="domain" description="Histidine kinase" evidence="8">
    <location>
        <begin position="58"/>
        <end position="164"/>
    </location>
</feature>
<gene>
    <name evidence="9" type="ORF">GCM10010339_90090</name>
</gene>
<name>A0A918YUA8_9ACTN</name>
<reference evidence="9" key="2">
    <citation type="submission" date="2020-09" db="EMBL/GenBank/DDBJ databases">
        <authorList>
            <person name="Sun Q."/>
            <person name="Ohkuma M."/>
        </authorList>
    </citation>
    <scope>NUCLEOTIDE SEQUENCE</scope>
    <source>
        <strain evidence="9">JCM 4714</strain>
    </source>
</reference>
<dbReference type="InterPro" id="IPR004358">
    <property type="entry name" value="Sig_transdc_His_kin-like_C"/>
</dbReference>
<evidence type="ECO:0000256" key="6">
    <source>
        <dbReference type="ARBA" id="ARBA00023012"/>
    </source>
</evidence>
<dbReference type="EC" id="2.7.13.3" evidence="2"/>
<protein>
    <recommendedName>
        <fullName evidence="7">Sensor-like histidine kinase SenX3</fullName>
        <ecNumber evidence="2">2.7.13.3</ecNumber>
    </recommendedName>
</protein>
<dbReference type="GO" id="GO:0004721">
    <property type="term" value="F:phosphoprotein phosphatase activity"/>
    <property type="evidence" value="ECO:0007669"/>
    <property type="project" value="TreeGrafter"/>
</dbReference>
<dbReference type="PANTHER" id="PTHR45453">
    <property type="entry name" value="PHOSPHATE REGULON SENSOR PROTEIN PHOR"/>
    <property type="match status" value="1"/>
</dbReference>
<keyword evidence="3" id="KW-0597">Phosphoprotein</keyword>
<evidence type="ECO:0000313" key="9">
    <source>
        <dbReference type="EMBL" id="GHE15428.1"/>
    </source>
</evidence>
<evidence type="ECO:0000256" key="2">
    <source>
        <dbReference type="ARBA" id="ARBA00012438"/>
    </source>
</evidence>
<keyword evidence="10" id="KW-1185">Reference proteome</keyword>
<dbReference type="AlphaFoldDB" id="A0A918YUA8"/>
<dbReference type="InterPro" id="IPR036890">
    <property type="entry name" value="HATPase_C_sf"/>
</dbReference>
<dbReference type="InterPro" id="IPR003594">
    <property type="entry name" value="HATPase_dom"/>
</dbReference>